<feature type="transmembrane region" description="Helical" evidence="16">
    <location>
        <begin position="447"/>
        <end position="470"/>
    </location>
</feature>
<evidence type="ECO:0000256" key="11">
    <source>
        <dbReference type="ARBA" id="ARBA00022989"/>
    </source>
</evidence>
<evidence type="ECO:0000256" key="5">
    <source>
        <dbReference type="ARBA" id="ARBA00022554"/>
    </source>
</evidence>
<comment type="function">
    <text evidence="2">May be involved in vacuolar sorting and osmoregulation.</text>
</comment>
<keyword evidence="5" id="KW-0926">Vacuole</keyword>
<reference evidence="18 19" key="1">
    <citation type="journal article" date="2018" name="G3 (Bethesda)">
        <title>Phylogenetic and Phylogenomic Definition of Rhizopus Species.</title>
        <authorList>
            <person name="Gryganskyi A.P."/>
            <person name="Golan J."/>
            <person name="Dolatabadi S."/>
            <person name="Mondo S."/>
            <person name="Robb S."/>
            <person name="Idnurm A."/>
            <person name="Muszewska A."/>
            <person name="Steczkiewicz K."/>
            <person name="Masonjones S."/>
            <person name="Liao H.L."/>
            <person name="Gajdeczka M.T."/>
            <person name="Anike F."/>
            <person name="Vuek A."/>
            <person name="Anishchenko I.M."/>
            <person name="Voigt K."/>
            <person name="de Hoog G.S."/>
            <person name="Smith M.E."/>
            <person name="Heitman J."/>
            <person name="Vilgalys R."/>
            <person name="Stajich J.E."/>
        </authorList>
    </citation>
    <scope>NUCLEOTIDE SEQUENCE [LARGE SCALE GENOMIC DNA]</scope>
    <source>
        <strain evidence="18 19">LSU 92-RS-03</strain>
    </source>
</reference>
<feature type="transmembrane region" description="Helical" evidence="16">
    <location>
        <begin position="411"/>
        <end position="435"/>
    </location>
</feature>
<evidence type="ECO:0000256" key="8">
    <source>
        <dbReference type="ARBA" id="ARBA00022723"/>
    </source>
</evidence>
<feature type="transmembrane region" description="Helical" evidence="16">
    <location>
        <begin position="370"/>
        <end position="390"/>
    </location>
</feature>
<feature type="transmembrane region" description="Helical" evidence="16">
    <location>
        <begin position="508"/>
        <end position="529"/>
    </location>
</feature>
<dbReference type="EMBL" id="PJQM01004088">
    <property type="protein sequence ID" value="RCH85783.1"/>
    <property type="molecule type" value="Genomic_DNA"/>
</dbReference>
<dbReference type="CDD" id="cd03875">
    <property type="entry name" value="M28_Fxna_like"/>
    <property type="match status" value="1"/>
</dbReference>
<sequence>MSGDAINERTPLIRQDIQGKPNYKRTYHVYGITLGFLFLFSFFIHWYRTMLPVPLSDSQAKALDDFAGIHAYDEYLSRFTAPHSANTRENGIMKDWLVSVVTDLQNDAIKNNVKVDIIANDTSKDIIAQDWFIQNEKWYIESRNVIVRLHGSSGKDDALLINAHYDSVPTSNGVTDNGMGVVTTLELLRYFIAHPPRHTIIFLLNNMEEGGLIGAQSFIHHPWYSSVKLFINLEGAGAGGRAVLFRCSNLNAVKKLASSSAAFKHSSPLGNDMFKMQLIKSDTDYSVFTKNGVPGLDIAFYAPRSHYHTPRDDLAHTTPEALQYMGQLALGAVKSIVNSDDLIDITTEQDSLIYYDILGRVMFVYGFTPYQIMNVLALIIVPVIAVFLTIKFDQQHHRVSDVLKQKLLLTFYGFVAVFAVFVMSILFTGIAAFAMSKINPSMTYGDAYGAALYIFSSAFLGLQVSQLIMPNKIKEALRYTHASWYGLIAFWWVFMIITIYTASRGIASLYYVIYLLAFNSIATLVHVMLPSDKKFRSPAIFFTQTIVPF</sequence>
<keyword evidence="14" id="KW-0325">Glycoprotein</keyword>
<dbReference type="PANTHER" id="PTHR12147">
    <property type="entry name" value="METALLOPEPTIDASE M28 FAMILY MEMBER"/>
    <property type="match status" value="1"/>
</dbReference>
<evidence type="ECO:0000256" key="16">
    <source>
        <dbReference type="SAM" id="Phobius"/>
    </source>
</evidence>
<comment type="similarity">
    <text evidence="4 15">Belongs to the peptidase M28 family.</text>
</comment>
<dbReference type="Pfam" id="PF04389">
    <property type="entry name" value="Peptidase_M28"/>
    <property type="match status" value="1"/>
</dbReference>
<feature type="non-terminal residue" evidence="18">
    <location>
        <position position="549"/>
    </location>
</feature>
<comment type="cofactor">
    <cofactor evidence="1">
        <name>Zn(2+)</name>
        <dbReference type="ChEBI" id="CHEBI:29105"/>
    </cofactor>
</comment>
<keyword evidence="7 16" id="KW-0812">Transmembrane</keyword>
<evidence type="ECO:0000256" key="10">
    <source>
        <dbReference type="ARBA" id="ARBA00022833"/>
    </source>
</evidence>
<comment type="subcellular location">
    <subcellularLocation>
        <location evidence="3">Vacuole membrane</location>
        <topology evidence="3">Multi-pass membrane protein</topology>
    </subcellularLocation>
</comment>
<evidence type="ECO:0000256" key="13">
    <source>
        <dbReference type="ARBA" id="ARBA00023136"/>
    </source>
</evidence>
<keyword evidence="19" id="KW-1185">Reference proteome</keyword>
<feature type="transmembrane region" description="Helical" evidence="16">
    <location>
        <begin position="482"/>
        <end position="502"/>
    </location>
</feature>
<dbReference type="InterPro" id="IPR007484">
    <property type="entry name" value="Peptidase_M28"/>
</dbReference>
<dbReference type="Proteomes" id="UP000253551">
    <property type="component" value="Unassembled WGS sequence"/>
</dbReference>
<dbReference type="InterPro" id="IPR045175">
    <property type="entry name" value="M28_fam"/>
</dbReference>
<keyword evidence="11 16" id="KW-1133">Transmembrane helix</keyword>
<accession>A0A367J769</accession>
<evidence type="ECO:0000256" key="4">
    <source>
        <dbReference type="ARBA" id="ARBA00010918"/>
    </source>
</evidence>
<keyword evidence="9 15" id="KW-0378">Hydrolase</keyword>
<evidence type="ECO:0000256" key="12">
    <source>
        <dbReference type="ARBA" id="ARBA00023049"/>
    </source>
</evidence>
<evidence type="ECO:0000256" key="6">
    <source>
        <dbReference type="ARBA" id="ARBA00022670"/>
    </source>
</evidence>
<keyword evidence="13 16" id="KW-0472">Membrane</keyword>
<protein>
    <recommendedName>
        <fullName evidence="15">Peptide hydrolase</fullName>
        <ecNumber evidence="15">3.4.-.-</ecNumber>
    </recommendedName>
</protein>
<keyword evidence="6 15" id="KW-0645">Protease</keyword>
<dbReference type="AlphaFoldDB" id="A0A367J769"/>
<evidence type="ECO:0000256" key="1">
    <source>
        <dbReference type="ARBA" id="ARBA00001947"/>
    </source>
</evidence>
<keyword evidence="12" id="KW-0482">Metalloprotease</keyword>
<comment type="caution">
    <text evidence="18">The sequence shown here is derived from an EMBL/GenBank/DDBJ whole genome shotgun (WGS) entry which is preliminary data.</text>
</comment>
<evidence type="ECO:0000256" key="14">
    <source>
        <dbReference type="ARBA" id="ARBA00023180"/>
    </source>
</evidence>
<dbReference type="EC" id="3.4.-.-" evidence="15"/>
<evidence type="ECO:0000256" key="2">
    <source>
        <dbReference type="ARBA" id="ARBA00003273"/>
    </source>
</evidence>
<dbReference type="InterPro" id="IPR048024">
    <property type="entry name" value="Fxna-like_M28_dom"/>
</dbReference>
<keyword evidence="8 15" id="KW-0479">Metal-binding</keyword>
<feature type="transmembrane region" description="Helical" evidence="16">
    <location>
        <begin position="27"/>
        <end position="47"/>
    </location>
</feature>
<name>A0A367J769_RHIST</name>
<evidence type="ECO:0000256" key="3">
    <source>
        <dbReference type="ARBA" id="ARBA00004128"/>
    </source>
</evidence>
<proteinExistence type="inferred from homology"/>
<dbReference type="OrthoDB" id="76293at2759"/>
<dbReference type="STRING" id="4846.A0A367J769"/>
<dbReference type="PANTHER" id="PTHR12147:SF58">
    <property type="entry name" value="VACUOLAR MEMBRANE PROTEASE"/>
    <property type="match status" value="1"/>
</dbReference>
<organism evidence="18 19">
    <name type="scientific">Rhizopus stolonifer</name>
    <name type="common">Rhizopus nigricans</name>
    <dbReference type="NCBI Taxonomy" id="4846"/>
    <lineage>
        <taxon>Eukaryota</taxon>
        <taxon>Fungi</taxon>
        <taxon>Fungi incertae sedis</taxon>
        <taxon>Mucoromycota</taxon>
        <taxon>Mucoromycotina</taxon>
        <taxon>Mucoromycetes</taxon>
        <taxon>Mucorales</taxon>
        <taxon>Mucorineae</taxon>
        <taxon>Rhizopodaceae</taxon>
        <taxon>Rhizopus</taxon>
    </lineage>
</organism>
<dbReference type="Gene3D" id="3.40.630.10">
    <property type="entry name" value="Zn peptidases"/>
    <property type="match status" value="1"/>
</dbReference>
<evidence type="ECO:0000256" key="7">
    <source>
        <dbReference type="ARBA" id="ARBA00022692"/>
    </source>
</evidence>
<evidence type="ECO:0000313" key="19">
    <source>
        <dbReference type="Proteomes" id="UP000253551"/>
    </source>
</evidence>
<dbReference type="GO" id="GO:0046872">
    <property type="term" value="F:metal ion binding"/>
    <property type="evidence" value="ECO:0007669"/>
    <property type="project" value="UniProtKB-KW"/>
</dbReference>
<gene>
    <name evidence="18" type="ORF">CU098_001170</name>
</gene>
<dbReference type="GO" id="GO:0008235">
    <property type="term" value="F:metalloexopeptidase activity"/>
    <property type="evidence" value="ECO:0007669"/>
    <property type="project" value="InterPro"/>
</dbReference>
<feature type="domain" description="Peptidase M28" evidence="17">
    <location>
        <begin position="144"/>
        <end position="331"/>
    </location>
</feature>
<dbReference type="SUPFAM" id="SSF53187">
    <property type="entry name" value="Zn-dependent exopeptidases"/>
    <property type="match status" value="1"/>
</dbReference>
<evidence type="ECO:0000259" key="17">
    <source>
        <dbReference type="Pfam" id="PF04389"/>
    </source>
</evidence>
<dbReference type="GO" id="GO:0006508">
    <property type="term" value="P:proteolysis"/>
    <property type="evidence" value="ECO:0007669"/>
    <property type="project" value="UniProtKB-KW"/>
</dbReference>
<evidence type="ECO:0000256" key="15">
    <source>
        <dbReference type="RuleBase" id="RU361240"/>
    </source>
</evidence>
<evidence type="ECO:0000313" key="18">
    <source>
        <dbReference type="EMBL" id="RCH85783.1"/>
    </source>
</evidence>
<evidence type="ECO:0000256" key="9">
    <source>
        <dbReference type="ARBA" id="ARBA00022801"/>
    </source>
</evidence>
<keyword evidence="10 15" id="KW-0862">Zinc</keyword>
<dbReference type="GO" id="GO:0005774">
    <property type="term" value="C:vacuolar membrane"/>
    <property type="evidence" value="ECO:0007669"/>
    <property type="project" value="UniProtKB-SubCell"/>
</dbReference>